<dbReference type="STRING" id="1036808.A0A0C3EQT2"/>
<dbReference type="InterPro" id="IPR024071">
    <property type="entry name" value="S-Me-THD_C_sf"/>
</dbReference>
<gene>
    <name evidence="6" type="ORF">SCLCIDRAFT_18626</name>
</gene>
<feature type="region of interest" description="Disordered" evidence="1">
    <location>
        <begin position="526"/>
        <end position="550"/>
    </location>
</feature>
<feature type="domain" description="Hydantoinase A/oxoprolinase" evidence="2">
    <location>
        <begin position="196"/>
        <end position="373"/>
    </location>
</feature>
<dbReference type="InterPro" id="IPR002821">
    <property type="entry name" value="Hydantoinase_A"/>
</dbReference>
<dbReference type="SUPFAM" id="SSF53067">
    <property type="entry name" value="Actin-like ATPase domain"/>
    <property type="match status" value="2"/>
</dbReference>
<evidence type="ECO:0000256" key="1">
    <source>
        <dbReference type="SAM" id="MobiDB-lite"/>
    </source>
</evidence>
<dbReference type="Proteomes" id="UP000053989">
    <property type="component" value="Unassembled WGS sequence"/>
</dbReference>
<organism evidence="6 7">
    <name type="scientific">Scleroderma citrinum Foug A</name>
    <dbReference type="NCBI Taxonomy" id="1036808"/>
    <lineage>
        <taxon>Eukaryota</taxon>
        <taxon>Fungi</taxon>
        <taxon>Dikarya</taxon>
        <taxon>Basidiomycota</taxon>
        <taxon>Agaricomycotina</taxon>
        <taxon>Agaricomycetes</taxon>
        <taxon>Agaricomycetidae</taxon>
        <taxon>Boletales</taxon>
        <taxon>Sclerodermatineae</taxon>
        <taxon>Sclerodermataceae</taxon>
        <taxon>Scleroderma</taxon>
    </lineage>
</organism>
<evidence type="ECO:0000259" key="2">
    <source>
        <dbReference type="Pfam" id="PF01968"/>
    </source>
</evidence>
<dbReference type="Gene3D" id="3.40.1610.10">
    <property type="entry name" value="CV3147-like domain"/>
    <property type="match status" value="1"/>
</dbReference>
<dbReference type="Pfam" id="PF20906">
    <property type="entry name" value="S-Me-THD_C"/>
    <property type="match status" value="1"/>
</dbReference>
<dbReference type="Gene3D" id="3.30.420.40">
    <property type="match status" value="1"/>
</dbReference>
<dbReference type="Gene3D" id="2.40.390.10">
    <property type="entry name" value="CV3147-like"/>
    <property type="match status" value="1"/>
</dbReference>
<feature type="domain" description="S-Me-THD N-terminal" evidence="4">
    <location>
        <begin position="590"/>
        <end position="748"/>
    </location>
</feature>
<dbReference type="GO" id="GO:0016787">
    <property type="term" value="F:hydrolase activity"/>
    <property type="evidence" value="ECO:0007669"/>
    <property type="project" value="InterPro"/>
</dbReference>
<evidence type="ECO:0000313" key="6">
    <source>
        <dbReference type="EMBL" id="KIM70509.1"/>
    </source>
</evidence>
<dbReference type="HOGENOM" id="CLU_007154_0_0_1"/>
<dbReference type="InterPro" id="IPR048350">
    <property type="entry name" value="S-Me-THD-like_C"/>
</dbReference>
<keyword evidence="7" id="KW-1185">Reference proteome</keyword>
<evidence type="ECO:0008006" key="8">
    <source>
        <dbReference type="Google" id="ProtNLM"/>
    </source>
</evidence>
<dbReference type="InterPro" id="IPR043129">
    <property type="entry name" value="ATPase_NBD"/>
</dbReference>
<reference evidence="6 7" key="1">
    <citation type="submission" date="2014-04" db="EMBL/GenBank/DDBJ databases">
        <authorList>
            <consortium name="DOE Joint Genome Institute"/>
            <person name="Kuo A."/>
            <person name="Kohler A."/>
            <person name="Nagy L.G."/>
            <person name="Floudas D."/>
            <person name="Copeland A."/>
            <person name="Barry K.W."/>
            <person name="Cichocki N."/>
            <person name="Veneault-Fourrey C."/>
            <person name="LaButti K."/>
            <person name="Lindquist E.A."/>
            <person name="Lipzen A."/>
            <person name="Lundell T."/>
            <person name="Morin E."/>
            <person name="Murat C."/>
            <person name="Sun H."/>
            <person name="Tunlid A."/>
            <person name="Henrissat B."/>
            <person name="Grigoriev I.V."/>
            <person name="Hibbett D.S."/>
            <person name="Martin F."/>
            <person name="Nordberg H.P."/>
            <person name="Cantor M.N."/>
            <person name="Hua S.X."/>
        </authorList>
    </citation>
    <scope>NUCLEOTIDE SEQUENCE [LARGE SCALE GENOMIC DNA]</scope>
    <source>
        <strain evidence="6 7">Foug A</strain>
    </source>
</reference>
<dbReference type="AlphaFoldDB" id="A0A0C3EQT2"/>
<dbReference type="InterPro" id="IPR027479">
    <property type="entry name" value="S-Me-THD_N_sf"/>
</dbReference>
<dbReference type="OrthoDB" id="5404895at2759"/>
<dbReference type="Pfam" id="PF06032">
    <property type="entry name" value="S-Me-THD_N"/>
    <property type="match status" value="1"/>
</dbReference>
<dbReference type="InParanoid" id="A0A0C3EQT2"/>
<evidence type="ECO:0000259" key="3">
    <source>
        <dbReference type="Pfam" id="PF05378"/>
    </source>
</evidence>
<name>A0A0C3EQT2_9AGAM</name>
<dbReference type="InterPro" id="IPR010318">
    <property type="entry name" value="S-Me-THD_N"/>
</dbReference>
<dbReference type="InterPro" id="IPR008040">
    <property type="entry name" value="Hydant_A_N"/>
</dbReference>
<feature type="domain" description="Hydantoinase/oxoprolinase N-terminal" evidence="3">
    <location>
        <begin position="3"/>
        <end position="160"/>
    </location>
</feature>
<protein>
    <recommendedName>
        <fullName evidence="8">Hydantoinase/oxoprolinase N-terminal domain-containing protein</fullName>
    </recommendedName>
</protein>
<feature type="domain" description="S-Me-THD-like C-terminal" evidence="5">
    <location>
        <begin position="754"/>
        <end position="962"/>
    </location>
</feature>
<dbReference type="InterPro" id="IPR045079">
    <property type="entry name" value="Oxoprolinase-like"/>
</dbReference>
<accession>A0A0C3EQT2</accession>
<dbReference type="Pfam" id="PF01968">
    <property type="entry name" value="Hydantoinase_A"/>
    <property type="match status" value="1"/>
</dbReference>
<reference evidence="7" key="2">
    <citation type="submission" date="2015-01" db="EMBL/GenBank/DDBJ databases">
        <title>Evolutionary Origins and Diversification of the Mycorrhizal Mutualists.</title>
        <authorList>
            <consortium name="DOE Joint Genome Institute"/>
            <consortium name="Mycorrhizal Genomics Consortium"/>
            <person name="Kohler A."/>
            <person name="Kuo A."/>
            <person name="Nagy L.G."/>
            <person name="Floudas D."/>
            <person name="Copeland A."/>
            <person name="Barry K.W."/>
            <person name="Cichocki N."/>
            <person name="Veneault-Fourrey C."/>
            <person name="LaButti K."/>
            <person name="Lindquist E.A."/>
            <person name="Lipzen A."/>
            <person name="Lundell T."/>
            <person name="Morin E."/>
            <person name="Murat C."/>
            <person name="Riley R."/>
            <person name="Ohm R."/>
            <person name="Sun H."/>
            <person name="Tunlid A."/>
            <person name="Henrissat B."/>
            <person name="Grigoriev I.V."/>
            <person name="Hibbett D.S."/>
            <person name="Martin F."/>
        </authorList>
    </citation>
    <scope>NUCLEOTIDE SEQUENCE [LARGE SCALE GENOMIC DNA]</scope>
    <source>
        <strain evidence="7">Foug A</strain>
    </source>
</reference>
<evidence type="ECO:0000313" key="7">
    <source>
        <dbReference type="Proteomes" id="UP000053989"/>
    </source>
</evidence>
<dbReference type="Pfam" id="PF05378">
    <property type="entry name" value="Hydant_A_N"/>
    <property type="match status" value="1"/>
</dbReference>
<dbReference type="EMBL" id="KN822004">
    <property type="protein sequence ID" value="KIM70509.1"/>
    <property type="molecule type" value="Genomic_DNA"/>
</dbReference>
<dbReference type="PANTHER" id="PTHR11365">
    <property type="entry name" value="5-OXOPROLINASE RELATED"/>
    <property type="match status" value="1"/>
</dbReference>
<dbReference type="FunFam" id="3.40.1610.10:FF:000001">
    <property type="entry name" value="Hydantoinase, putative"/>
    <property type="match status" value="1"/>
</dbReference>
<proteinExistence type="predicted"/>
<evidence type="ECO:0000259" key="4">
    <source>
        <dbReference type="Pfam" id="PF06032"/>
    </source>
</evidence>
<sequence>MLRLGVDVGGTNTDAVLLDTVQGIVAAVKRPTTPDVTRGIQLAIEGVLTHLHSVDDVEAVSIGTTHFVNALVERDPIRLDRVSVIRLCGPFTHGTPPFVAFPLHLRSLLEGPSFLLSGGLQIDGSEISPVEPSQVESACTEIAKRNIRAVVVSSVFAPIDFTIKQEEHVASLVCNALKDVDVVCSKDVAHIGLLERENAAILNASLLRYAKKTVSGFQHAARNMRLNCPVFITSNDGMLLSCSEASRLPIRTFSSGPTNSMRGAAFLASLDSDISKQSALVVDIGGTTTDIGMPSGFPRQAAAHHNLCGVSLNFSMPHVTSIGLGGGSLVRRDSLTHKVTVGPDSVGHAITSQALVFGGSTLTATDVAVACGRTSLGDSTRVADMDLSLVEGTQRAIKVMLQNTLDVMKISPENVPIYLVGGGSILAPDELDGVSRVHRFPHHDVANAVGAAIAQISGIVDSFEDTSSLPIIEVRKAVEARAMERAISAGAELRTVTIVESEAIPIAYTSGRCRFYVKAAGEWSGRSISDTTESDSNPSPTLSMEVDQSSQTSFCESPSRAVASPAYGTEIDITSYTPNVQADQWFLSETDLEWIADGCYILGCGGGGSPLHAFLELREMVRNGSIIRVVDLLSVPQDAMIGWGGGMGSPEVTSERLLGNEYNEACAELWAFVGIAKPDALCALEIGGANGMINMIAAASKNYNIPIVDGDFMLTQTTPNVFDESGRGLNLLPCALSSGDGNIMLMTKAKRDTCIDSSLRAACVEMGTHVGLATRPLRAKDLQPMMITNTVSLSWRIGRAIALARRQSNIGHVGRIIVDAVGGGGSAKVLFAGKITDVRRRLYKGHTIGEVVITALPPDEDYPPPGSTDEFTGKLIIPFKNENLYAEHTSEHGQKTASAVPDLISLLDAQNGSALGTQEYKYGLRVVVIGIVGAPQWTSTPRGMEVGGPSAFGFHEIPYVPLGMYAEPKSVIREYTRQI</sequence>
<dbReference type="PANTHER" id="PTHR11365:SF10">
    <property type="entry name" value="HYDANTOINASE_OXOPROLINASE"/>
    <property type="match status" value="1"/>
</dbReference>
<evidence type="ECO:0000259" key="5">
    <source>
        <dbReference type="Pfam" id="PF20906"/>
    </source>
</evidence>
<dbReference type="SUPFAM" id="SSF160991">
    <property type="entry name" value="CV3147-like"/>
    <property type="match status" value="1"/>
</dbReference>